<accession>A0ABM0GXF0</accession>
<dbReference type="PANTHER" id="PTHR15337">
    <property type="entry name" value="ANTERIOR GRADIENT PROTEIN-RELATED"/>
    <property type="match status" value="1"/>
</dbReference>
<dbReference type="PROSITE" id="PS51352">
    <property type="entry name" value="THIOREDOXIN_2"/>
    <property type="match status" value="1"/>
</dbReference>
<evidence type="ECO:0000256" key="5">
    <source>
        <dbReference type="SAM" id="Phobius"/>
    </source>
</evidence>
<dbReference type="InterPro" id="IPR013766">
    <property type="entry name" value="Thioredoxin_domain"/>
</dbReference>
<keyword evidence="5" id="KW-1133">Transmembrane helix</keyword>
<keyword evidence="3" id="KW-0732">Signal</keyword>
<evidence type="ECO:0000256" key="4">
    <source>
        <dbReference type="ARBA" id="ARBA00033687"/>
    </source>
</evidence>
<feature type="domain" description="Thioredoxin" evidence="6">
    <location>
        <begin position="12"/>
        <end position="160"/>
    </location>
</feature>
<dbReference type="InterPro" id="IPR017937">
    <property type="entry name" value="Thioredoxin_CS"/>
</dbReference>
<gene>
    <name evidence="8" type="primary">LOC100377044</name>
</gene>
<reference evidence="8" key="1">
    <citation type="submission" date="2025-08" db="UniProtKB">
        <authorList>
            <consortium name="RefSeq"/>
        </authorList>
    </citation>
    <scope>IDENTIFICATION</scope>
    <source>
        <tissue evidence="8">Testes</tissue>
    </source>
</reference>
<dbReference type="EC" id="1.8.4.2" evidence="1"/>
<dbReference type="SUPFAM" id="SSF52833">
    <property type="entry name" value="Thioredoxin-like"/>
    <property type="match status" value="1"/>
</dbReference>
<dbReference type="RefSeq" id="XP_002739467.1">
    <property type="nucleotide sequence ID" value="XM_002739421.2"/>
</dbReference>
<evidence type="ECO:0000259" key="6">
    <source>
        <dbReference type="PROSITE" id="PS51352"/>
    </source>
</evidence>
<name>A0ABM0GXF0_SACKO</name>
<keyword evidence="7" id="KW-1185">Reference proteome</keyword>
<dbReference type="InterPro" id="IPR036249">
    <property type="entry name" value="Thioredoxin-like_sf"/>
</dbReference>
<dbReference type="InterPro" id="IPR037462">
    <property type="entry name" value="ERp19"/>
</dbReference>
<feature type="transmembrane region" description="Helical" evidence="5">
    <location>
        <begin position="6"/>
        <end position="23"/>
    </location>
</feature>
<proteinExistence type="predicted"/>
<dbReference type="GeneID" id="100377044"/>
<organism evidence="7 8">
    <name type="scientific">Saccoglossus kowalevskii</name>
    <name type="common">Acorn worm</name>
    <dbReference type="NCBI Taxonomy" id="10224"/>
    <lineage>
        <taxon>Eukaryota</taxon>
        <taxon>Metazoa</taxon>
        <taxon>Hemichordata</taxon>
        <taxon>Enteropneusta</taxon>
        <taxon>Harrimaniidae</taxon>
        <taxon>Saccoglossus</taxon>
    </lineage>
</organism>
<dbReference type="PROSITE" id="PS00194">
    <property type="entry name" value="THIOREDOXIN_1"/>
    <property type="match status" value="1"/>
</dbReference>
<dbReference type="Proteomes" id="UP000694865">
    <property type="component" value="Unplaced"/>
</dbReference>
<evidence type="ECO:0000313" key="8">
    <source>
        <dbReference type="RefSeq" id="XP_002739467.1"/>
    </source>
</evidence>
<evidence type="ECO:0000256" key="2">
    <source>
        <dbReference type="ARBA" id="ARBA00016955"/>
    </source>
</evidence>
<keyword evidence="5" id="KW-0472">Membrane</keyword>
<dbReference type="Gene3D" id="3.40.30.10">
    <property type="entry name" value="Glutaredoxin"/>
    <property type="match status" value="1"/>
</dbReference>
<protein>
    <recommendedName>
        <fullName evidence="2">Thioredoxin domain-containing protein 12</fullName>
        <ecNumber evidence="1">1.8.4.2</ecNumber>
    </recommendedName>
</protein>
<evidence type="ECO:0000256" key="3">
    <source>
        <dbReference type="ARBA" id="ARBA00022729"/>
    </source>
</evidence>
<keyword evidence="5" id="KW-0812">Transmembrane</keyword>
<comment type="catalytic activity">
    <reaction evidence="4">
        <text>[protein]-disulfide + 2 glutathione = [protein]-dithiol + glutathione disulfide</text>
        <dbReference type="Rhea" id="RHEA:21064"/>
        <dbReference type="Rhea" id="RHEA-COMP:10593"/>
        <dbReference type="Rhea" id="RHEA-COMP:10594"/>
        <dbReference type="ChEBI" id="CHEBI:29950"/>
        <dbReference type="ChEBI" id="CHEBI:50058"/>
        <dbReference type="ChEBI" id="CHEBI:57925"/>
        <dbReference type="ChEBI" id="CHEBI:58297"/>
        <dbReference type="EC" id="1.8.4.2"/>
    </reaction>
    <physiologicalReaction direction="right-to-left" evidence="4">
        <dbReference type="Rhea" id="RHEA:21066"/>
    </physiologicalReaction>
</comment>
<dbReference type="Pfam" id="PF13899">
    <property type="entry name" value="Thioredoxin_7"/>
    <property type="match status" value="1"/>
</dbReference>
<dbReference type="PANTHER" id="PTHR15337:SF11">
    <property type="entry name" value="THIOREDOXIN DOMAIN-CONTAINING PROTEIN"/>
    <property type="match status" value="1"/>
</dbReference>
<dbReference type="CDD" id="cd02959">
    <property type="entry name" value="ERp19"/>
    <property type="match status" value="1"/>
</dbReference>
<dbReference type="InterPro" id="IPR051099">
    <property type="entry name" value="AGR/TXD"/>
</dbReference>
<evidence type="ECO:0000313" key="7">
    <source>
        <dbReference type="Proteomes" id="UP000694865"/>
    </source>
</evidence>
<evidence type="ECO:0000256" key="1">
    <source>
        <dbReference type="ARBA" id="ARBA00013094"/>
    </source>
</evidence>
<sequence length="168" mass="18661">MAAHLSVTLVVTISFVVITNFILESRAEGLGRGFGDDINWKSLDDGLKESKDLGKPLMLIIHKTWCGACKALKPKFAESKEIKDLSQKFVMVNVEDNEEPSESKYTPDGGYIPRILFLDSSGSVHTEIINENGNPKYKYYYPEANSVLNSMKKAAELLVETRAGSDEL</sequence>